<feature type="binding site" evidence="1">
    <location>
        <position position="42"/>
    </location>
    <ligand>
        <name>S-adenosyl-L-methionine</name>
        <dbReference type="ChEBI" id="CHEBI:59789"/>
    </ligand>
</feature>
<dbReference type="GO" id="GO:0003723">
    <property type="term" value="F:RNA binding"/>
    <property type="evidence" value="ECO:0007669"/>
    <property type="project" value="UniProtKB-UniRule"/>
</dbReference>
<dbReference type="Proteomes" id="UP000304912">
    <property type="component" value="Chromosome"/>
</dbReference>
<dbReference type="Pfam" id="PF04378">
    <property type="entry name" value="RsmJ"/>
    <property type="match status" value="1"/>
</dbReference>
<dbReference type="OrthoDB" id="9791274at2"/>
<dbReference type="InterPro" id="IPR029063">
    <property type="entry name" value="SAM-dependent_MTases_sf"/>
</dbReference>
<dbReference type="SUPFAM" id="SSF53335">
    <property type="entry name" value="S-adenosyl-L-methionine-dependent methyltransferases"/>
    <property type="match status" value="1"/>
</dbReference>
<dbReference type="InterPro" id="IPR007473">
    <property type="entry name" value="RlmJ"/>
</dbReference>
<reference evidence="2 3" key="1">
    <citation type="submission" date="2019-04" db="EMBL/GenBank/DDBJ databases">
        <title>Salinimonas iocasae sp. nov., a halophilic bacterium isolated from the outer tube casing of tubeworms in Okinawa Trough.</title>
        <authorList>
            <person name="Zhang H."/>
            <person name="Wang H."/>
            <person name="Li C."/>
        </authorList>
    </citation>
    <scope>NUCLEOTIDE SEQUENCE [LARGE SCALE GENOMIC DNA]</scope>
    <source>
        <strain evidence="2 3">KX18D6</strain>
    </source>
</reference>
<dbReference type="KEGG" id="salk:FBQ74_08355"/>
<protein>
    <recommendedName>
        <fullName evidence="1">Ribosomal RNA large subunit methyltransferase J</fullName>
        <ecNumber evidence="1">2.1.1.266</ecNumber>
    </recommendedName>
    <alternativeName>
        <fullName evidence="1">23S rRNA (adenine(2030)-N6)-methyltransferase</fullName>
    </alternativeName>
    <alternativeName>
        <fullName evidence="1">23S rRNA m6A2030 methyltransferase</fullName>
    </alternativeName>
</protein>
<feature type="site" description="Interaction with substrate rRNA" evidence="1">
    <location>
        <position position="4"/>
    </location>
</feature>
<organism evidence="2 3">
    <name type="scientific">Salinimonas iocasae</name>
    <dbReference type="NCBI Taxonomy" id="2572577"/>
    <lineage>
        <taxon>Bacteria</taxon>
        <taxon>Pseudomonadati</taxon>
        <taxon>Pseudomonadota</taxon>
        <taxon>Gammaproteobacteria</taxon>
        <taxon>Alteromonadales</taxon>
        <taxon>Alteromonadaceae</taxon>
        <taxon>Alteromonas/Salinimonas group</taxon>
        <taxon>Salinimonas</taxon>
    </lineage>
</organism>
<dbReference type="PANTHER" id="PTHR37426:SF1">
    <property type="entry name" value="RIBOSOMAL RNA LARGE SUBUNIT METHYLTRANSFERASE J"/>
    <property type="match status" value="1"/>
</dbReference>
<dbReference type="GO" id="GO:0036307">
    <property type="term" value="F:23S rRNA (adenine(2030)-N(6))-methyltransferase activity"/>
    <property type="evidence" value="ECO:0007669"/>
    <property type="project" value="UniProtKB-UniRule"/>
</dbReference>
<feature type="binding site" evidence="1">
    <location>
        <begin position="147"/>
        <end position="148"/>
    </location>
    <ligand>
        <name>S-adenosyl-L-methionine</name>
        <dbReference type="ChEBI" id="CHEBI:59789"/>
    </ligand>
</feature>
<feature type="binding site" evidence="1">
    <location>
        <position position="168"/>
    </location>
    <ligand>
        <name>S-adenosyl-L-methionine</name>
        <dbReference type="ChEBI" id="CHEBI:59789"/>
    </ligand>
</feature>
<keyword evidence="3" id="KW-1185">Reference proteome</keyword>
<proteinExistence type="inferred from homology"/>
<feature type="binding site" evidence="1">
    <location>
        <position position="97"/>
    </location>
    <ligand>
        <name>S-adenosyl-L-methionine</name>
        <dbReference type="ChEBI" id="CHEBI:59789"/>
    </ligand>
</feature>
<evidence type="ECO:0000256" key="1">
    <source>
        <dbReference type="HAMAP-Rule" id="MF_00934"/>
    </source>
</evidence>
<sequence>MLSYRHAFHAGNHADILKHLAWLGVISHLKRKTKPFVVFDTHAGAGQYALNSDQAQLNREYDSGITRLENVQPASALLSDYMSVVTPMIEAGIYPGSPGLTVRTMRGQDAAHMMELHPSEFPALQTNLAPFTTAQGQSGSIHLHHRDGLEGLVAMTPPTPNRGAILIDPPYEVKNEYKQVADTLKAVFQRWQNAQVVVWYPLLSERAKEKAELCLNMVHEISALGKNCFKAEFTITENTHDAGMYGSGVCIINPAWQLDEHLTQSMKEVCKAMGPEAGFSLEWLKQEEA</sequence>
<keyword evidence="1 2" id="KW-0489">Methyltransferase</keyword>
<gene>
    <name evidence="1" type="primary">rlmJ</name>
    <name evidence="2" type="ORF">FBQ74_08355</name>
</gene>
<dbReference type="HAMAP" id="MF_00934">
    <property type="entry name" value="23SrRNA_methyltr_J"/>
    <property type="match status" value="1"/>
</dbReference>
<feature type="binding site" evidence="1">
    <location>
        <position position="19"/>
    </location>
    <ligand>
        <name>S-adenosyl-L-methionine</name>
        <dbReference type="ChEBI" id="CHEBI:59789"/>
    </ligand>
</feature>
<dbReference type="Gene3D" id="3.40.50.150">
    <property type="entry name" value="Vaccinia Virus protein VP39"/>
    <property type="match status" value="1"/>
</dbReference>
<accession>A0A5B7YCS0</accession>
<feature type="active site" description="Proton acceptor" evidence="1">
    <location>
        <position position="168"/>
    </location>
</feature>
<dbReference type="AlphaFoldDB" id="A0A5B7YCS0"/>
<comment type="similarity">
    <text evidence="1">Belongs to the RlmJ family.</text>
</comment>
<dbReference type="PANTHER" id="PTHR37426">
    <property type="entry name" value="RIBOSOMAL RNA LARGE SUBUNIT METHYLTRANSFERASE J"/>
    <property type="match status" value="1"/>
</dbReference>
<comment type="function">
    <text evidence="1">Specifically methylates the adenine in position 2030 of 23S rRNA.</text>
</comment>
<evidence type="ECO:0000313" key="2">
    <source>
        <dbReference type="EMBL" id="QCZ93497.1"/>
    </source>
</evidence>
<dbReference type="GO" id="GO:0070475">
    <property type="term" value="P:rRNA base methylation"/>
    <property type="evidence" value="ECO:0007669"/>
    <property type="project" value="UniProtKB-UniRule"/>
</dbReference>
<keyword evidence="1" id="KW-0694">RNA-binding</keyword>
<dbReference type="EC" id="2.1.1.266" evidence="1"/>
<name>A0A5B7YCS0_9ALTE</name>
<comment type="subunit">
    <text evidence="1">Monomer.</text>
</comment>
<keyword evidence="1" id="KW-0949">S-adenosyl-L-methionine</keyword>
<dbReference type="EMBL" id="CP039852">
    <property type="protein sequence ID" value="QCZ93497.1"/>
    <property type="molecule type" value="Genomic_DNA"/>
</dbReference>
<comment type="catalytic activity">
    <reaction evidence="1">
        <text>adenosine(2030) in 23S rRNA + S-adenosyl-L-methionine = N(6)-methyladenosine(2030) in 23S rRNA + S-adenosyl-L-homocysteine + H(+)</text>
        <dbReference type="Rhea" id="RHEA:43736"/>
        <dbReference type="Rhea" id="RHEA-COMP:10668"/>
        <dbReference type="Rhea" id="RHEA-COMP:10669"/>
        <dbReference type="ChEBI" id="CHEBI:15378"/>
        <dbReference type="ChEBI" id="CHEBI:57856"/>
        <dbReference type="ChEBI" id="CHEBI:59789"/>
        <dbReference type="ChEBI" id="CHEBI:74411"/>
        <dbReference type="ChEBI" id="CHEBI:74449"/>
        <dbReference type="EC" id="2.1.1.266"/>
    </reaction>
</comment>
<evidence type="ECO:0000313" key="3">
    <source>
        <dbReference type="Proteomes" id="UP000304912"/>
    </source>
</evidence>
<dbReference type="RefSeq" id="WP_139756241.1">
    <property type="nucleotide sequence ID" value="NZ_CP039852.1"/>
</dbReference>
<dbReference type="GO" id="GO:0005829">
    <property type="term" value="C:cytosol"/>
    <property type="evidence" value="ECO:0007669"/>
    <property type="project" value="TreeGrafter"/>
</dbReference>
<feature type="binding site" evidence="1">
    <location>
        <position position="115"/>
    </location>
    <ligand>
        <name>S-adenosyl-L-methionine</name>
        <dbReference type="ChEBI" id="CHEBI:59789"/>
    </ligand>
</feature>
<keyword evidence="1" id="KW-0698">rRNA processing</keyword>
<keyword evidence="1 2" id="KW-0808">Transferase</keyword>